<dbReference type="EMBL" id="JBHUOZ010000001">
    <property type="protein sequence ID" value="MFD2919142.1"/>
    <property type="molecule type" value="Genomic_DNA"/>
</dbReference>
<name>A0ABW6A4X1_9BACT</name>
<evidence type="ECO:0000313" key="2">
    <source>
        <dbReference type="Proteomes" id="UP001597511"/>
    </source>
</evidence>
<proteinExistence type="predicted"/>
<dbReference type="RefSeq" id="WP_386096042.1">
    <property type="nucleotide sequence ID" value="NZ_JBHUOZ010000001.1"/>
</dbReference>
<reference evidence="2" key="1">
    <citation type="journal article" date="2019" name="Int. J. Syst. Evol. Microbiol.">
        <title>The Global Catalogue of Microorganisms (GCM) 10K type strain sequencing project: providing services to taxonomists for standard genome sequencing and annotation.</title>
        <authorList>
            <consortium name="The Broad Institute Genomics Platform"/>
            <consortium name="The Broad Institute Genome Sequencing Center for Infectious Disease"/>
            <person name="Wu L."/>
            <person name="Ma J."/>
        </authorList>
    </citation>
    <scope>NUCLEOTIDE SEQUENCE [LARGE SCALE GENOMIC DNA]</scope>
    <source>
        <strain evidence="2">KCTC 23299</strain>
    </source>
</reference>
<protein>
    <submittedName>
        <fullName evidence="1">Uncharacterized protein</fullName>
    </submittedName>
</protein>
<organism evidence="1 2">
    <name type="scientific">Terrimonas rubra</name>
    <dbReference type="NCBI Taxonomy" id="1035890"/>
    <lineage>
        <taxon>Bacteria</taxon>
        <taxon>Pseudomonadati</taxon>
        <taxon>Bacteroidota</taxon>
        <taxon>Chitinophagia</taxon>
        <taxon>Chitinophagales</taxon>
        <taxon>Chitinophagaceae</taxon>
        <taxon>Terrimonas</taxon>
    </lineage>
</organism>
<sequence>MASEKDTETAFETNELRQVLVLVRYKPGNLEGLGKADSLMGGIAEKAGAVTSAIDTIASYIPGTIKEDPAKPVKSEKEYNYFETYDKNWDKTFSKIETLLQDKMNPENFTLIYDFEDQATADDRKQEGKKLFDKLKSELSDWNDYPSAIHFVGLGQGGNIANEAANLFKNEEAFKTNWHIGSLIYVGTPLYKDLHVLDKTVLKGKGKAISLGNRYDLTQKVIEYFEPADKLRQYVAECNSNLFSYVAAKIILRITAALSYVLGDHSLGVGEDNKKVVDAFEKAKDELVGAIEDMIGLVKKLISEAPGMIDFSGLPEFGDMFKGYDSIPGKCASRMERFISDDLKKSVSGFGVDTANLPIQNFFNCLSPIFLTLADSLAVFKFESPASDALVDKIIENAGITHIHAPAPAAVTPVEVDEAYNQLVLDKLQQKKPEEGAQLVNQAFTHLQSAIKASKAKGDLTPQEKTAVAAAIACITLPMLPTKKALYAFIISKIPLGGATSFLDSLTANAAAAPLKSLMKNVRSSFEFDATESNDPDKVGLQAAINRFDKELKRIIGFLDSKNFSVDEELNSLYFIYNSHNLMLKELNASIRQVIDTQTGLKTRMEQTGYQFDMLKNDYVETGGSKEEKNVLVTKELEEEAVEG</sequence>
<keyword evidence="2" id="KW-1185">Reference proteome</keyword>
<dbReference type="Proteomes" id="UP001597511">
    <property type="component" value="Unassembled WGS sequence"/>
</dbReference>
<accession>A0ABW6A4X1</accession>
<comment type="caution">
    <text evidence="1">The sequence shown here is derived from an EMBL/GenBank/DDBJ whole genome shotgun (WGS) entry which is preliminary data.</text>
</comment>
<evidence type="ECO:0000313" key="1">
    <source>
        <dbReference type="EMBL" id="MFD2919142.1"/>
    </source>
</evidence>
<gene>
    <name evidence="1" type="ORF">ACFS6H_05410</name>
</gene>